<sequence>MLKLKQWGVLMLLLLTFPPCCYFDVDCKLLSFNLGVGAYMPFRSFFEALDMFLLPVSLRSALVITRAGYVRRLKVLVIGVQGDEDGGLATALESLPNNSHQHIDHLSGECAARGSKAARLMGVDAGLVVNQYITDQDRLDALGLPCCHQEAAGNASFGFTSSGAEVVDHDSIVPPFEEVELKMAKIEAQIAAREASPNSASRIASDVERLCRKLVELKA</sequence>
<organism evidence="2 3">
    <name type="scientific">Nepenthes gracilis</name>
    <name type="common">Slender pitcher plant</name>
    <dbReference type="NCBI Taxonomy" id="150966"/>
    <lineage>
        <taxon>Eukaryota</taxon>
        <taxon>Viridiplantae</taxon>
        <taxon>Streptophyta</taxon>
        <taxon>Embryophyta</taxon>
        <taxon>Tracheophyta</taxon>
        <taxon>Spermatophyta</taxon>
        <taxon>Magnoliopsida</taxon>
        <taxon>eudicotyledons</taxon>
        <taxon>Gunneridae</taxon>
        <taxon>Pentapetalae</taxon>
        <taxon>Caryophyllales</taxon>
        <taxon>Nepenthaceae</taxon>
        <taxon>Nepenthes</taxon>
    </lineage>
</organism>
<dbReference type="EMBL" id="BSYO01000013">
    <property type="protein sequence ID" value="GMH14005.1"/>
    <property type="molecule type" value="Genomic_DNA"/>
</dbReference>
<evidence type="ECO:0000256" key="1">
    <source>
        <dbReference type="SAM" id="SignalP"/>
    </source>
</evidence>
<dbReference type="Proteomes" id="UP001279734">
    <property type="component" value="Unassembled WGS sequence"/>
</dbReference>
<comment type="caution">
    <text evidence="2">The sequence shown here is derived from an EMBL/GenBank/DDBJ whole genome shotgun (WGS) entry which is preliminary data.</text>
</comment>
<gene>
    <name evidence="2" type="ORF">Nepgr_015846</name>
</gene>
<name>A0AAD3SNK5_NEPGR</name>
<reference evidence="2" key="1">
    <citation type="submission" date="2023-05" db="EMBL/GenBank/DDBJ databases">
        <title>Nepenthes gracilis genome sequencing.</title>
        <authorList>
            <person name="Fukushima K."/>
        </authorList>
    </citation>
    <scope>NUCLEOTIDE SEQUENCE</scope>
    <source>
        <strain evidence="2">SING2019-196</strain>
    </source>
</reference>
<dbReference type="AlphaFoldDB" id="A0AAD3SNK5"/>
<feature type="signal peptide" evidence="1">
    <location>
        <begin position="1"/>
        <end position="23"/>
    </location>
</feature>
<evidence type="ECO:0000313" key="3">
    <source>
        <dbReference type="Proteomes" id="UP001279734"/>
    </source>
</evidence>
<feature type="chain" id="PRO_5042160242" evidence="1">
    <location>
        <begin position="24"/>
        <end position="219"/>
    </location>
</feature>
<keyword evidence="3" id="KW-1185">Reference proteome</keyword>
<protein>
    <submittedName>
        <fullName evidence="2">Uncharacterized protein</fullName>
    </submittedName>
</protein>
<keyword evidence="1" id="KW-0732">Signal</keyword>
<proteinExistence type="predicted"/>
<accession>A0AAD3SNK5</accession>
<evidence type="ECO:0000313" key="2">
    <source>
        <dbReference type="EMBL" id="GMH14005.1"/>
    </source>
</evidence>